<keyword evidence="1" id="KW-0238">DNA-binding</keyword>
<dbReference type="PANTHER" id="PTHR46558:SF4">
    <property type="entry name" value="DNA-BIDING PHAGE PROTEIN"/>
    <property type="match status" value="1"/>
</dbReference>
<dbReference type="AlphaFoldDB" id="F8IHE3"/>
<sequence>MNMTQRELAMKVGISRPHLANIEAGRKISGLRIAKKLAKELNTTIDDLFGDDVPKDDKK</sequence>
<evidence type="ECO:0000259" key="2">
    <source>
        <dbReference type="PROSITE" id="PS50943"/>
    </source>
</evidence>
<dbReference type="Proteomes" id="UP000000292">
    <property type="component" value="Chromosome"/>
</dbReference>
<dbReference type="Gene3D" id="1.10.260.40">
    <property type="entry name" value="lambda repressor-like DNA-binding domains"/>
    <property type="match status" value="1"/>
</dbReference>
<evidence type="ECO:0000313" key="3">
    <source>
        <dbReference type="EMBL" id="AEJ44416.1"/>
    </source>
</evidence>
<proteinExistence type="predicted"/>
<dbReference type="SUPFAM" id="SSF47413">
    <property type="entry name" value="lambda repressor-like DNA-binding domains"/>
    <property type="match status" value="1"/>
</dbReference>
<dbReference type="InterPro" id="IPR010982">
    <property type="entry name" value="Lambda_DNA-bd_dom_sf"/>
</dbReference>
<dbReference type="PROSITE" id="PS50943">
    <property type="entry name" value="HTH_CROC1"/>
    <property type="match status" value="1"/>
</dbReference>
<dbReference type="CDD" id="cd00093">
    <property type="entry name" value="HTH_XRE"/>
    <property type="match status" value="1"/>
</dbReference>
<accession>F8IHE3</accession>
<gene>
    <name evidence="3" type="ordered locus">TC41_2519</name>
</gene>
<reference evidence="4" key="2">
    <citation type="submission" date="2011-06" db="EMBL/GenBank/DDBJ databases">
        <title>The complete genome sequence of Alicyclobacillus acidocaldarius sp. Tc-4-1.</title>
        <authorList>
            <person name="Chen Y."/>
            <person name="He Y."/>
            <person name="Dong Z."/>
            <person name="Hu S."/>
        </authorList>
    </citation>
    <scope>NUCLEOTIDE SEQUENCE [LARGE SCALE GENOMIC DNA]</scope>
    <source>
        <strain evidence="4">Tc-4-1</strain>
    </source>
</reference>
<dbReference type="GO" id="GO:0003677">
    <property type="term" value="F:DNA binding"/>
    <property type="evidence" value="ECO:0007669"/>
    <property type="project" value="UniProtKB-KW"/>
</dbReference>
<dbReference type="SMART" id="SM00530">
    <property type="entry name" value="HTH_XRE"/>
    <property type="match status" value="1"/>
</dbReference>
<dbReference type="InterPro" id="IPR001387">
    <property type="entry name" value="Cro/C1-type_HTH"/>
</dbReference>
<reference evidence="3 4" key="1">
    <citation type="journal article" date="2011" name="J. Bacteriol.">
        <title>Complete Genome Sequence of Alicyclobacillus acidocaldarius Strain Tc-4-1.</title>
        <authorList>
            <person name="Chen Y."/>
            <person name="He Y."/>
            <person name="Zhang B."/>
            <person name="Yang J."/>
            <person name="Li W."/>
            <person name="Dong Z."/>
            <person name="Hu S."/>
        </authorList>
    </citation>
    <scope>NUCLEOTIDE SEQUENCE [LARGE SCALE GENOMIC DNA]</scope>
    <source>
        <strain evidence="3 4">Tc-4-1</strain>
    </source>
</reference>
<dbReference type="HOGENOM" id="CLU_066192_44_4_9"/>
<name>F8IHE3_ALIAT</name>
<dbReference type="PANTHER" id="PTHR46558">
    <property type="entry name" value="TRACRIPTIONAL REGULATORY PROTEIN-RELATED-RELATED"/>
    <property type="match status" value="1"/>
</dbReference>
<dbReference type="Pfam" id="PF01381">
    <property type="entry name" value="HTH_3"/>
    <property type="match status" value="1"/>
</dbReference>
<evidence type="ECO:0000313" key="4">
    <source>
        <dbReference type="Proteomes" id="UP000000292"/>
    </source>
</evidence>
<dbReference type="eggNOG" id="COG1476">
    <property type="taxonomic scope" value="Bacteria"/>
</dbReference>
<organism evidence="3 4">
    <name type="scientific">Alicyclobacillus acidocaldarius (strain Tc-4-1)</name>
    <name type="common">Bacillus acidocaldarius</name>
    <dbReference type="NCBI Taxonomy" id="1048834"/>
    <lineage>
        <taxon>Bacteria</taxon>
        <taxon>Bacillati</taxon>
        <taxon>Bacillota</taxon>
        <taxon>Bacilli</taxon>
        <taxon>Bacillales</taxon>
        <taxon>Alicyclobacillaceae</taxon>
        <taxon>Alicyclobacillus</taxon>
    </lineage>
</organism>
<dbReference type="PATRIC" id="fig|1048834.4.peg.2377"/>
<evidence type="ECO:0000256" key="1">
    <source>
        <dbReference type="ARBA" id="ARBA00023125"/>
    </source>
</evidence>
<dbReference type="KEGG" id="aad:TC41_2519"/>
<protein>
    <recommendedName>
        <fullName evidence="2">HTH cro/C1-type domain-containing protein</fullName>
    </recommendedName>
</protein>
<feature type="domain" description="HTH cro/C1-type" evidence="2">
    <location>
        <begin position="2"/>
        <end position="48"/>
    </location>
</feature>
<dbReference type="EMBL" id="CP002902">
    <property type="protein sequence ID" value="AEJ44416.1"/>
    <property type="molecule type" value="Genomic_DNA"/>
</dbReference>